<reference evidence="1" key="1">
    <citation type="journal article" date="2020" name="Stud. Mycol.">
        <title>101 Dothideomycetes genomes: a test case for predicting lifestyles and emergence of pathogens.</title>
        <authorList>
            <person name="Haridas S."/>
            <person name="Albert R."/>
            <person name="Binder M."/>
            <person name="Bloem J."/>
            <person name="Labutti K."/>
            <person name="Salamov A."/>
            <person name="Andreopoulos B."/>
            <person name="Baker S."/>
            <person name="Barry K."/>
            <person name="Bills G."/>
            <person name="Bluhm B."/>
            <person name="Cannon C."/>
            <person name="Castanera R."/>
            <person name="Culley D."/>
            <person name="Daum C."/>
            <person name="Ezra D."/>
            <person name="Gonzalez J."/>
            <person name="Henrissat B."/>
            <person name="Kuo A."/>
            <person name="Liang C."/>
            <person name="Lipzen A."/>
            <person name="Lutzoni F."/>
            <person name="Magnuson J."/>
            <person name="Mondo S."/>
            <person name="Nolan M."/>
            <person name="Ohm R."/>
            <person name="Pangilinan J."/>
            <person name="Park H.-J."/>
            <person name="Ramirez L."/>
            <person name="Alfaro M."/>
            <person name="Sun H."/>
            <person name="Tritt A."/>
            <person name="Yoshinaga Y."/>
            <person name="Zwiers L.-H."/>
            <person name="Turgeon B."/>
            <person name="Goodwin S."/>
            <person name="Spatafora J."/>
            <person name="Crous P."/>
            <person name="Grigoriev I."/>
        </authorList>
    </citation>
    <scope>NUCLEOTIDE SEQUENCE</scope>
    <source>
        <strain evidence="1">CBS 207.26</strain>
    </source>
</reference>
<dbReference type="OrthoDB" id="3679949at2759"/>
<dbReference type="AlphaFoldDB" id="A0A6A6E3B1"/>
<evidence type="ECO:0000313" key="2">
    <source>
        <dbReference type="Proteomes" id="UP000800200"/>
    </source>
</evidence>
<sequence>MNWNSEKVFKQRVARENRRNPPPILPSKRWWLCKYCYIHKMKGGKYNVYILTSSVGTHLSAHTLGYGYNRDGKINFTLPLNTSLIIYSL</sequence>
<dbReference type="Proteomes" id="UP000800200">
    <property type="component" value="Unassembled WGS sequence"/>
</dbReference>
<keyword evidence="2" id="KW-1185">Reference proteome</keyword>
<dbReference type="EMBL" id="ML994637">
    <property type="protein sequence ID" value="KAF2184630.1"/>
    <property type="molecule type" value="Genomic_DNA"/>
</dbReference>
<name>A0A6A6E3B1_9PEZI</name>
<proteinExistence type="predicted"/>
<organism evidence="1 2">
    <name type="scientific">Zopfia rhizophila CBS 207.26</name>
    <dbReference type="NCBI Taxonomy" id="1314779"/>
    <lineage>
        <taxon>Eukaryota</taxon>
        <taxon>Fungi</taxon>
        <taxon>Dikarya</taxon>
        <taxon>Ascomycota</taxon>
        <taxon>Pezizomycotina</taxon>
        <taxon>Dothideomycetes</taxon>
        <taxon>Dothideomycetes incertae sedis</taxon>
        <taxon>Zopfiaceae</taxon>
        <taxon>Zopfia</taxon>
    </lineage>
</organism>
<gene>
    <name evidence="1" type="ORF">K469DRAFT_708820</name>
</gene>
<accession>A0A6A6E3B1</accession>
<protein>
    <submittedName>
        <fullName evidence="1">Uncharacterized protein</fullName>
    </submittedName>
</protein>
<evidence type="ECO:0000313" key="1">
    <source>
        <dbReference type="EMBL" id="KAF2184630.1"/>
    </source>
</evidence>